<dbReference type="EMBL" id="JAPTMY010000031">
    <property type="protein sequence ID" value="MCZ0858835.1"/>
    <property type="molecule type" value="Genomic_DNA"/>
</dbReference>
<feature type="region of interest" description="Disordered" evidence="1">
    <location>
        <begin position="25"/>
        <end position="46"/>
    </location>
</feature>
<sequence length="133" mass="14683">MDEGVVKCQEGLGLSTTREEREVLVSAGRMVSDREDDGAGESGKMMWDADIGGEEWRAKYGVVVLRGADGRVAARSVDKGEELWSLEAPADMRWDNNEKKGVEGGCWKDNISLVLYSESRVLIYGRKRADGAR</sequence>
<protein>
    <submittedName>
        <fullName evidence="2">Uncharacterized protein</fullName>
    </submittedName>
</protein>
<reference evidence="2" key="1">
    <citation type="submission" date="2022-10" db="EMBL/GenBank/DDBJ databases">
        <title>Genome sequence of Actinomyces israelii ATCC 10048.</title>
        <authorList>
            <person name="Watt R.M."/>
            <person name="Tong W.M."/>
        </authorList>
    </citation>
    <scope>NUCLEOTIDE SEQUENCE</scope>
    <source>
        <strain evidence="2">ATCC 10048</strain>
    </source>
</reference>
<comment type="caution">
    <text evidence="2">The sequence shown here is derived from an EMBL/GenBank/DDBJ whole genome shotgun (WGS) entry which is preliminary data.</text>
</comment>
<dbReference type="Proteomes" id="UP001072034">
    <property type="component" value="Unassembled WGS sequence"/>
</dbReference>
<keyword evidence="3" id="KW-1185">Reference proteome</keyword>
<gene>
    <name evidence="2" type="ORF">OHJ16_12370</name>
</gene>
<evidence type="ECO:0000313" key="3">
    <source>
        <dbReference type="Proteomes" id="UP001072034"/>
    </source>
</evidence>
<evidence type="ECO:0000313" key="2">
    <source>
        <dbReference type="EMBL" id="MCZ0858835.1"/>
    </source>
</evidence>
<name>A0ABT4IAS9_9ACTO</name>
<accession>A0ABT4IAS9</accession>
<organism evidence="2 3">
    <name type="scientific">Actinomyces israelii</name>
    <dbReference type="NCBI Taxonomy" id="1659"/>
    <lineage>
        <taxon>Bacteria</taxon>
        <taxon>Bacillati</taxon>
        <taxon>Actinomycetota</taxon>
        <taxon>Actinomycetes</taxon>
        <taxon>Actinomycetales</taxon>
        <taxon>Actinomycetaceae</taxon>
        <taxon>Actinomyces</taxon>
    </lineage>
</organism>
<dbReference type="RefSeq" id="WP_268918164.1">
    <property type="nucleotide sequence ID" value="NZ_JAPTMY010000031.1"/>
</dbReference>
<evidence type="ECO:0000256" key="1">
    <source>
        <dbReference type="SAM" id="MobiDB-lite"/>
    </source>
</evidence>
<proteinExistence type="predicted"/>